<dbReference type="SUPFAM" id="SSF53098">
    <property type="entry name" value="Ribonuclease H-like"/>
    <property type="match status" value="1"/>
</dbReference>
<dbReference type="OrthoDB" id="6623035at2759"/>
<feature type="non-terminal residue" evidence="2">
    <location>
        <position position="1"/>
    </location>
</feature>
<dbReference type="Pfam" id="PF14291">
    <property type="entry name" value="DUF4371"/>
    <property type="match status" value="1"/>
</dbReference>
<protein>
    <submittedName>
        <fullName evidence="2">Zinc finger MYM-type protein 1-like</fullName>
    </submittedName>
</protein>
<comment type="caution">
    <text evidence="2">The sequence shown here is derived from an EMBL/GenBank/DDBJ whole genome shotgun (WGS) entry which is preliminary data.</text>
</comment>
<evidence type="ECO:0000259" key="1">
    <source>
        <dbReference type="SMART" id="SM00597"/>
    </source>
</evidence>
<accession>A0A6G0VYR0</accession>
<dbReference type="SMART" id="SM00597">
    <property type="entry name" value="ZnF_TTF"/>
    <property type="match status" value="1"/>
</dbReference>
<dbReference type="AlphaFoldDB" id="A0A6G0VYR0"/>
<dbReference type="InterPro" id="IPR012337">
    <property type="entry name" value="RNaseH-like_sf"/>
</dbReference>
<evidence type="ECO:0000313" key="2">
    <source>
        <dbReference type="EMBL" id="KAF0714566.1"/>
    </source>
</evidence>
<dbReference type="PANTHER" id="PTHR45749:SF23">
    <property type="entry name" value="ZINC FINGER MYM-TYPE PROTEIN 1-LIKE"/>
    <property type="match status" value="1"/>
</dbReference>
<proteinExistence type="predicted"/>
<reference evidence="2 3" key="1">
    <citation type="submission" date="2019-08" db="EMBL/GenBank/DDBJ databases">
        <title>Whole genome of Aphis craccivora.</title>
        <authorList>
            <person name="Voronova N.V."/>
            <person name="Shulinski R.S."/>
            <person name="Bandarenka Y.V."/>
            <person name="Zhorov D.G."/>
            <person name="Warner D."/>
        </authorList>
    </citation>
    <scope>NUCLEOTIDE SEQUENCE [LARGE SCALE GENOMIC DNA]</scope>
    <source>
        <strain evidence="2">180601</strain>
        <tissue evidence="2">Whole Body</tissue>
    </source>
</reference>
<dbReference type="InterPro" id="IPR006580">
    <property type="entry name" value="Znf_TTF"/>
</dbReference>
<feature type="non-terminal residue" evidence="2">
    <location>
        <position position="795"/>
    </location>
</feature>
<keyword evidence="3" id="KW-1185">Reference proteome</keyword>
<dbReference type="PANTHER" id="PTHR45749">
    <property type="match status" value="1"/>
</dbReference>
<feature type="domain" description="TTF-type" evidence="1">
    <location>
        <begin position="114"/>
        <end position="197"/>
    </location>
</feature>
<gene>
    <name evidence="2" type="ORF">FWK35_00036684</name>
</gene>
<dbReference type="Proteomes" id="UP000478052">
    <property type="component" value="Unassembled WGS sequence"/>
</dbReference>
<dbReference type="Pfam" id="PF05699">
    <property type="entry name" value="Dimer_Tnp_hAT"/>
    <property type="match status" value="1"/>
</dbReference>
<dbReference type="GO" id="GO:0046983">
    <property type="term" value="F:protein dimerization activity"/>
    <property type="evidence" value="ECO:0007669"/>
    <property type="project" value="InterPro"/>
</dbReference>
<name>A0A6G0VYR0_APHCR</name>
<sequence>LNPEPVTEIVPTVPSNKFDLVLKTDDQTLVLPHLVPSSSSCTEIEESNLISDTILDHDEYYKDPFNWPNNLNDKFISFCINKGSTFFQNMESNFSQSARIISGTDHTRCISPSVFYRTLSNGEKCDRKWLLYSPSKGSIFCFVCKLFGSLRDNPFVSIGFDKWKKSNRIGEHENSIAHRDATTKWLLRTDTTRSINKEMCRQISSETEYWVNVLKRVVSIIKFIASRGLPYRGDTEIIGNNNNGNYLGIMELISEYDPFLKNHLEMYGNKEKGHTSYISKTIFNEVIHLLKTDVIHYITNEIKVFKYYSIIMDSTPDLSKVDQIAIVIRYCTKSGVQERLLKLKSIENHTGQSIYDILEKFLSDVGLNIEDCRGQSYDNASNMSGKFKGLQAHVKCKNDLAVYIPCTAHSLNLVGVHSVDCCVEAVNFFGFLQTLYNFFSSSTHRWKVLTDNLDKNDKHRLITLKSLSGTRWSCHSEACKALIGNYEKILDALKILYQNVNENGETKREAKSLWKKMLKRETAYLTLLWSDILERSNKTSIELQNKHCDALKAVNLLKSLRHFVLSLRDSNEFYENKITQLSQNFCETYKNEAERTRKKKYPDDISGCKTEIIYKGKDKMRIDTHYIIIDKFVLELDNRIAAYSYISTHFLFITKLSCPPDSDSEVQKSIKNCISTYKNDVDSSLENEIIQFQTFLHLSKVTFDENDAFSLLKWFYEKSLQEVFPNILIALRLYLTIPVANCSAERAFSKLTRIKNKYRTSQTQENLTSLMVLYSENDILKLIDFNETIQKFAKE</sequence>
<dbReference type="InterPro" id="IPR008906">
    <property type="entry name" value="HATC_C_dom"/>
</dbReference>
<evidence type="ECO:0000313" key="3">
    <source>
        <dbReference type="Proteomes" id="UP000478052"/>
    </source>
</evidence>
<dbReference type="EMBL" id="VUJU01010373">
    <property type="protein sequence ID" value="KAF0714566.1"/>
    <property type="molecule type" value="Genomic_DNA"/>
</dbReference>
<organism evidence="2 3">
    <name type="scientific">Aphis craccivora</name>
    <name type="common">Cowpea aphid</name>
    <dbReference type="NCBI Taxonomy" id="307492"/>
    <lineage>
        <taxon>Eukaryota</taxon>
        <taxon>Metazoa</taxon>
        <taxon>Ecdysozoa</taxon>
        <taxon>Arthropoda</taxon>
        <taxon>Hexapoda</taxon>
        <taxon>Insecta</taxon>
        <taxon>Pterygota</taxon>
        <taxon>Neoptera</taxon>
        <taxon>Paraneoptera</taxon>
        <taxon>Hemiptera</taxon>
        <taxon>Sternorrhyncha</taxon>
        <taxon>Aphidomorpha</taxon>
        <taxon>Aphidoidea</taxon>
        <taxon>Aphididae</taxon>
        <taxon>Aphidini</taxon>
        <taxon>Aphis</taxon>
        <taxon>Aphis</taxon>
    </lineage>
</organism>
<dbReference type="InterPro" id="IPR025398">
    <property type="entry name" value="DUF4371"/>
</dbReference>